<organism evidence="2 3">
    <name type="scientific">Phtheirospermum japonicum</name>
    <dbReference type="NCBI Taxonomy" id="374723"/>
    <lineage>
        <taxon>Eukaryota</taxon>
        <taxon>Viridiplantae</taxon>
        <taxon>Streptophyta</taxon>
        <taxon>Embryophyta</taxon>
        <taxon>Tracheophyta</taxon>
        <taxon>Spermatophyta</taxon>
        <taxon>Magnoliopsida</taxon>
        <taxon>eudicotyledons</taxon>
        <taxon>Gunneridae</taxon>
        <taxon>Pentapetalae</taxon>
        <taxon>asterids</taxon>
        <taxon>lamiids</taxon>
        <taxon>Lamiales</taxon>
        <taxon>Orobanchaceae</taxon>
        <taxon>Orobanchaceae incertae sedis</taxon>
        <taxon>Phtheirospermum</taxon>
    </lineage>
</organism>
<accession>A0A830CVA1</accession>
<gene>
    <name evidence="2" type="ORF">PHJA_002437800</name>
</gene>
<dbReference type="EMBL" id="BMAC01000785">
    <property type="protein sequence ID" value="GFQ02940.1"/>
    <property type="molecule type" value="Genomic_DNA"/>
</dbReference>
<dbReference type="Proteomes" id="UP000653305">
    <property type="component" value="Unassembled WGS sequence"/>
</dbReference>
<reference evidence="2" key="1">
    <citation type="submission" date="2020-07" db="EMBL/GenBank/DDBJ databases">
        <title>Ethylene signaling mediates host invasion by parasitic plants.</title>
        <authorList>
            <person name="Yoshida S."/>
        </authorList>
    </citation>
    <scope>NUCLEOTIDE SEQUENCE</scope>
    <source>
        <strain evidence="2">Okayama</strain>
    </source>
</reference>
<sequence length="59" mass="6544">MKIRTPSDSPPPPMTSAARSGLTPSRSTPGYQGCRRGDGVVDFPRTELELNLWRFRLLA</sequence>
<dbReference type="AlphaFoldDB" id="A0A830CVA1"/>
<evidence type="ECO:0000313" key="3">
    <source>
        <dbReference type="Proteomes" id="UP000653305"/>
    </source>
</evidence>
<comment type="caution">
    <text evidence="2">The sequence shown here is derived from an EMBL/GenBank/DDBJ whole genome shotgun (WGS) entry which is preliminary data.</text>
</comment>
<keyword evidence="3" id="KW-1185">Reference proteome</keyword>
<evidence type="ECO:0000256" key="1">
    <source>
        <dbReference type="SAM" id="MobiDB-lite"/>
    </source>
</evidence>
<protein>
    <submittedName>
        <fullName evidence="2">Uncharacterized protein</fullName>
    </submittedName>
</protein>
<feature type="region of interest" description="Disordered" evidence="1">
    <location>
        <begin position="1"/>
        <end position="39"/>
    </location>
</feature>
<name>A0A830CVA1_9LAMI</name>
<evidence type="ECO:0000313" key="2">
    <source>
        <dbReference type="EMBL" id="GFQ02940.1"/>
    </source>
</evidence>
<proteinExistence type="predicted"/>